<gene>
    <name evidence="17" type="ORF">g.13880</name>
</gene>
<evidence type="ECO:0000256" key="16">
    <source>
        <dbReference type="SAM" id="Phobius"/>
    </source>
</evidence>
<keyword evidence="12" id="KW-0443">Lipid metabolism</keyword>
<evidence type="ECO:0000256" key="5">
    <source>
        <dbReference type="ARBA" id="ARBA00012699"/>
    </source>
</evidence>
<keyword evidence="7" id="KW-0328">Glycosyltransferase</keyword>
<evidence type="ECO:0000313" key="17">
    <source>
        <dbReference type="EMBL" id="JAS93138.1"/>
    </source>
</evidence>
<evidence type="ECO:0000256" key="2">
    <source>
        <dbReference type="ARBA" id="ARBA00004760"/>
    </source>
</evidence>
<keyword evidence="13 16" id="KW-0472">Membrane</keyword>
<evidence type="ECO:0000256" key="11">
    <source>
        <dbReference type="ARBA" id="ARBA00023034"/>
    </source>
</evidence>
<accession>A0A1B6J1T7</accession>
<dbReference type="Gene3D" id="3.90.550.10">
    <property type="entry name" value="Spore Coat Polysaccharide Biosynthesis Protein SpsA, Chain A"/>
    <property type="match status" value="1"/>
</dbReference>
<dbReference type="GO" id="GO:0008120">
    <property type="term" value="F:ceramide glucosyltransferase activity"/>
    <property type="evidence" value="ECO:0007669"/>
    <property type="project" value="UniProtKB-EC"/>
</dbReference>
<dbReference type="SUPFAM" id="SSF53448">
    <property type="entry name" value="Nucleotide-diphospho-sugar transferases"/>
    <property type="match status" value="1"/>
</dbReference>
<proteinExistence type="inferred from homology"/>
<keyword evidence="10 16" id="KW-1133">Transmembrane helix</keyword>
<evidence type="ECO:0000256" key="1">
    <source>
        <dbReference type="ARBA" id="ARBA00004653"/>
    </source>
</evidence>
<dbReference type="InterPro" id="IPR029044">
    <property type="entry name" value="Nucleotide-diphossugar_trans"/>
</dbReference>
<dbReference type="EC" id="2.4.1.80" evidence="5"/>
<evidence type="ECO:0000256" key="7">
    <source>
        <dbReference type="ARBA" id="ARBA00022676"/>
    </source>
</evidence>
<comment type="similarity">
    <text evidence="4">Belongs to the glycosyltransferase 2 family.</text>
</comment>
<comment type="catalytic activity">
    <reaction evidence="14">
        <text>UDP-alpha-D-xylose + an N-acylsphing-4-enine = a beta-D-xylosyl-(1&lt;-&gt;1')-N-acylsphing-4-enine + UDP + H(+)</text>
        <dbReference type="Rhea" id="RHEA:70243"/>
        <dbReference type="ChEBI" id="CHEBI:15378"/>
        <dbReference type="ChEBI" id="CHEBI:52639"/>
        <dbReference type="ChEBI" id="CHEBI:57632"/>
        <dbReference type="ChEBI" id="CHEBI:58223"/>
        <dbReference type="ChEBI" id="CHEBI:189068"/>
    </reaction>
    <physiologicalReaction direction="left-to-right" evidence="14">
        <dbReference type="Rhea" id="RHEA:70244"/>
    </physiologicalReaction>
</comment>
<evidence type="ECO:0000256" key="12">
    <source>
        <dbReference type="ARBA" id="ARBA00023098"/>
    </source>
</evidence>
<evidence type="ECO:0000256" key="10">
    <source>
        <dbReference type="ARBA" id="ARBA00022989"/>
    </source>
</evidence>
<evidence type="ECO:0000256" key="8">
    <source>
        <dbReference type="ARBA" id="ARBA00022679"/>
    </source>
</evidence>
<dbReference type="GO" id="GO:0006679">
    <property type="term" value="P:glucosylceramide biosynthetic process"/>
    <property type="evidence" value="ECO:0007669"/>
    <property type="project" value="TreeGrafter"/>
</dbReference>
<evidence type="ECO:0000256" key="14">
    <source>
        <dbReference type="ARBA" id="ARBA00047869"/>
    </source>
</evidence>
<dbReference type="UniPathway" id="UPA00222"/>
<keyword evidence="11" id="KW-0333">Golgi apparatus</keyword>
<dbReference type="Pfam" id="PF13506">
    <property type="entry name" value="Glyco_transf_21"/>
    <property type="match status" value="1"/>
</dbReference>
<dbReference type="FunFam" id="3.90.550.10:FF:000041">
    <property type="entry name" value="UDP-glucose ceramide glucosyltransferase"/>
    <property type="match status" value="1"/>
</dbReference>
<keyword evidence="9 16" id="KW-0812">Transmembrane</keyword>
<dbReference type="PANTHER" id="PTHR12726:SF0">
    <property type="entry name" value="CERAMIDE GLUCOSYLTRANSFERASE"/>
    <property type="match status" value="1"/>
</dbReference>
<evidence type="ECO:0000256" key="6">
    <source>
        <dbReference type="ARBA" id="ARBA00022516"/>
    </source>
</evidence>
<feature type="transmembrane region" description="Helical" evidence="16">
    <location>
        <begin position="12"/>
        <end position="32"/>
    </location>
</feature>
<dbReference type="AlphaFoldDB" id="A0A1B6J1T7"/>
<evidence type="ECO:0000256" key="4">
    <source>
        <dbReference type="ARBA" id="ARBA00006739"/>
    </source>
</evidence>
<dbReference type="CDD" id="cd02520">
    <property type="entry name" value="Glucosylceramide_synthase"/>
    <property type="match status" value="1"/>
</dbReference>
<feature type="transmembrane region" description="Helical" evidence="16">
    <location>
        <begin position="317"/>
        <end position="337"/>
    </location>
</feature>
<keyword evidence="6" id="KW-0444">Lipid biosynthesis</keyword>
<dbReference type="InterPro" id="IPR025993">
    <property type="entry name" value="Ceramide_glucosylTrfase"/>
</dbReference>
<evidence type="ECO:0000256" key="15">
    <source>
        <dbReference type="ARBA" id="ARBA00048104"/>
    </source>
</evidence>
<keyword evidence="8" id="KW-0808">Transferase</keyword>
<dbReference type="PANTHER" id="PTHR12726">
    <property type="entry name" value="CERAMIDE GLUCOSYLTRANSFERASE"/>
    <property type="match status" value="1"/>
</dbReference>
<dbReference type="EMBL" id="GECU01014568">
    <property type="protein sequence ID" value="JAS93138.1"/>
    <property type="molecule type" value="Transcribed_RNA"/>
</dbReference>
<reference evidence="17" key="1">
    <citation type="submission" date="2015-11" db="EMBL/GenBank/DDBJ databases">
        <title>De novo transcriptome assembly of four potential Pierce s Disease insect vectors from Arizona vineyards.</title>
        <authorList>
            <person name="Tassone E.E."/>
        </authorList>
    </citation>
    <scope>NUCLEOTIDE SEQUENCE</scope>
</reference>
<comment type="subcellular location">
    <subcellularLocation>
        <location evidence="1">Golgi apparatus membrane</location>
        <topology evidence="1">Multi-pass membrane protein</topology>
    </subcellularLocation>
</comment>
<comment type="catalytic activity">
    <reaction evidence="15">
        <text>N-(9Z-octadecenoyl)-sphing-4-enine + UDP-alpha-D-xylose = beta-D-xylosyl-(1&lt;-&gt;1')-N-(9Z-octadecenoyl)-sphing-4-enine + UDP + H(+)</text>
        <dbReference type="Rhea" id="RHEA:70247"/>
        <dbReference type="ChEBI" id="CHEBI:15378"/>
        <dbReference type="ChEBI" id="CHEBI:57632"/>
        <dbReference type="ChEBI" id="CHEBI:58223"/>
        <dbReference type="ChEBI" id="CHEBI:77996"/>
        <dbReference type="ChEBI" id="CHEBI:189081"/>
    </reaction>
    <physiologicalReaction direction="left-to-right" evidence="15">
        <dbReference type="Rhea" id="RHEA:70248"/>
    </physiologicalReaction>
</comment>
<evidence type="ECO:0000256" key="9">
    <source>
        <dbReference type="ARBA" id="ARBA00022692"/>
    </source>
</evidence>
<protein>
    <recommendedName>
        <fullName evidence="5">ceramide glucosyltransferase</fullName>
        <ecNumber evidence="5">2.4.1.80</ecNumber>
    </recommendedName>
</protein>
<comment type="pathway">
    <text evidence="2">Lipid metabolism; sphingolipid metabolism.</text>
</comment>
<sequence length="396" mass="45230">MAPMLYTLSGFSSFFFIFWCGKWLVHIAAIIYGKHTLHRKVNDQPTETPLPGVSIIKPLMGVDPNLYANLETFFTMNYPLYEIVFCVEDENDPVIMLVRKLIEKYPLVDASIFIGGADVGVNPKINNMQPGYLASKYPLVLISDSGIRMKEDTLIDMVQLMTDDVGLVHQLPFTCDREGFAATVEKIYFGTLVARIYLVADLLRINCHTGMSALMRKSLINDVGGIQAFSCYLAEDFFFAKSFSERGWRIRVASHPAFQNCGFCEINSFQARLQRWAKLRVAMLPHTILLEPLSECLVLGACAAWSASYLFGWEPLVFFLVHVLVWFFFDWVLLSIVQNGSLPFSKFDYVVGWLFREISGPYLFMNAVWDPTIRWRSRTYRLRWGGIAEEFGPKAM</sequence>
<dbReference type="GO" id="GO:0000139">
    <property type="term" value="C:Golgi membrane"/>
    <property type="evidence" value="ECO:0007669"/>
    <property type="project" value="UniProtKB-SubCell"/>
</dbReference>
<organism evidence="17">
    <name type="scientific">Homalodisca liturata</name>
    <dbReference type="NCBI Taxonomy" id="320908"/>
    <lineage>
        <taxon>Eukaryota</taxon>
        <taxon>Metazoa</taxon>
        <taxon>Ecdysozoa</taxon>
        <taxon>Arthropoda</taxon>
        <taxon>Hexapoda</taxon>
        <taxon>Insecta</taxon>
        <taxon>Pterygota</taxon>
        <taxon>Neoptera</taxon>
        <taxon>Paraneoptera</taxon>
        <taxon>Hemiptera</taxon>
        <taxon>Auchenorrhyncha</taxon>
        <taxon>Membracoidea</taxon>
        <taxon>Cicadellidae</taxon>
        <taxon>Cicadellinae</taxon>
        <taxon>Proconiini</taxon>
        <taxon>Homalodisca</taxon>
    </lineage>
</organism>
<name>A0A1B6J1T7_9HEMI</name>
<feature type="transmembrane region" description="Helical" evidence="16">
    <location>
        <begin position="288"/>
        <end position="311"/>
    </location>
</feature>
<evidence type="ECO:0000256" key="13">
    <source>
        <dbReference type="ARBA" id="ARBA00023136"/>
    </source>
</evidence>
<comment type="pathway">
    <text evidence="3">Sphingolipid metabolism.</text>
</comment>
<evidence type="ECO:0000256" key="3">
    <source>
        <dbReference type="ARBA" id="ARBA00004991"/>
    </source>
</evidence>